<dbReference type="EMBL" id="JALBWM010000039">
    <property type="protein sequence ID" value="MCO1334833.1"/>
    <property type="molecule type" value="Genomic_DNA"/>
</dbReference>
<dbReference type="GO" id="GO:0043683">
    <property type="term" value="P:type IV pilus assembly"/>
    <property type="evidence" value="ECO:0007669"/>
    <property type="project" value="InterPro"/>
</dbReference>
<dbReference type="Gene3D" id="3.30.700.50">
    <property type="match status" value="1"/>
</dbReference>
<dbReference type="InterPro" id="IPR031982">
    <property type="entry name" value="PilE-like"/>
</dbReference>
<evidence type="ECO:0000256" key="1">
    <source>
        <dbReference type="SAM" id="MobiDB-lite"/>
    </source>
</evidence>
<dbReference type="AlphaFoldDB" id="A0A9X2ESI8"/>
<dbReference type="Pfam" id="PF16732">
    <property type="entry name" value="ComP_DUS"/>
    <property type="match status" value="1"/>
</dbReference>
<feature type="region of interest" description="Disordered" evidence="1">
    <location>
        <begin position="80"/>
        <end position="100"/>
    </location>
</feature>
<sequence length="100" mass="10739">MGLAQAIEQHYTENGTYTGADVAGVPSIFPSEAPLDSSNKTYNLTITATDDSYTLTATPKNAQQGNGKLELFSSGRRTWDRDNDDAIASPGDECWSKTCS</sequence>
<reference evidence="2" key="1">
    <citation type="journal article" date="2022" name="Arch. Microbiol.">
        <title>Microbulbifer okhotskensis sp. nov., isolated from a deep bottom sediment of the Okhotsk Sea.</title>
        <authorList>
            <person name="Romanenko L."/>
            <person name="Kurilenko V."/>
            <person name="Otstavnykh N."/>
            <person name="Velansky P."/>
            <person name="Isaeva M."/>
            <person name="Mikhailov V."/>
        </authorList>
    </citation>
    <scope>NUCLEOTIDE SEQUENCE</scope>
    <source>
        <strain evidence="2">OS29</strain>
    </source>
</reference>
<organism evidence="2 3">
    <name type="scientific">Microbulbifer okhotskensis</name>
    <dbReference type="NCBI Taxonomy" id="2926617"/>
    <lineage>
        <taxon>Bacteria</taxon>
        <taxon>Pseudomonadati</taxon>
        <taxon>Pseudomonadota</taxon>
        <taxon>Gammaproteobacteria</taxon>
        <taxon>Cellvibrionales</taxon>
        <taxon>Microbulbiferaceae</taxon>
        <taxon>Microbulbifer</taxon>
    </lineage>
</organism>
<evidence type="ECO:0000313" key="2">
    <source>
        <dbReference type="EMBL" id="MCO1334833.1"/>
    </source>
</evidence>
<dbReference type="Proteomes" id="UP001139028">
    <property type="component" value="Unassembled WGS sequence"/>
</dbReference>
<evidence type="ECO:0000313" key="3">
    <source>
        <dbReference type="Proteomes" id="UP001139028"/>
    </source>
</evidence>
<name>A0A9X2ESI8_9GAMM</name>
<keyword evidence="3" id="KW-1185">Reference proteome</keyword>
<proteinExistence type="predicted"/>
<gene>
    <name evidence="2" type="ORF">MO867_10825</name>
</gene>
<comment type="caution">
    <text evidence="2">The sequence shown here is derived from an EMBL/GenBank/DDBJ whole genome shotgun (WGS) entry which is preliminary data.</text>
</comment>
<protein>
    <submittedName>
        <fullName evidence="2">Type IV pilin protein</fullName>
    </submittedName>
</protein>
<accession>A0A9X2ESI8</accession>